<comment type="caution">
    <text evidence="2">The sequence shown here is derived from an EMBL/GenBank/DDBJ whole genome shotgun (WGS) entry which is preliminary data.</text>
</comment>
<organism evidence="2 3">
    <name type="scientific">Puniceibacterium antarcticum</name>
    <dbReference type="NCBI Taxonomy" id="1206336"/>
    <lineage>
        <taxon>Bacteria</taxon>
        <taxon>Pseudomonadati</taxon>
        <taxon>Pseudomonadota</taxon>
        <taxon>Alphaproteobacteria</taxon>
        <taxon>Rhodobacterales</taxon>
        <taxon>Paracoccaceae</taxon>
        <taxon>Puniceibacterium</taxon>
    </lineage>
</organism>
<feature type="transmembrane region" description="Helical" evidence="1">
    <location>
        <begin position="132"/>
        <end position="151"/>
    </location>
</feature>
<dbReference type="PANTHER" id="PTHR34989">
    <property type="entry name" value="PROTEIN HDED"/>
    <property type="match status" value="1"/>
</dbReference>
<accession>A0A2G8R7H8</accession>
<evidence type="ECO:0000313" key="3">
    <source>
        <dbReference type="Proteomes" id="UP000231259"/>
    </source>
</evidence>
<sequence length="183" mass="19516">MSVLHPDMPSSVGDKARRGFRVTGLVFAGLGLLAILVPTVATFVVEQLVAWFLILWGIAGLLFASSFRSFSEWRLVAAGFVAVLLAGIAFVLMPGAGATILTGVLISVFLLEGVLSILLGLRLSGNLDSWRWIIFSGACSFALGMILLIAWTDAACWVIGFMVGLNFLSTGLSLLLLSRVKKI</sequence>
<dbReference type="AlphaFoldDB" id="A0A2G8R7H8"/>
<feature type="transmembrane region" description="Helical" evidence="1">
    <location>
        <begin position="157"/>
        <end position="177"/>
    </location>
</feature>
<reference evidence="2 3" key="1">
    <citation type="submission" date="2013-09" db="EMBL/GenBank/DDBJ databases">
        <title>Genome sequencing of Phaeobacter antarcticus sp. nov. SM1211.</title>
        <authorList>
            <person name="Zhang X.-Y."/>
            <person name="Liu C."/>
            <person name="Chen X.-L."/>
            <person name="Xie B.-B."/>
            <person name="Qin Q.-L."/>
            <person name="Rong J.-C."/>
            <person name="Zhang Y.-Z."/>
        </authorList>
    </citation>
    <scope>NUCLEOTIDE SEQUENCE [LARGE SCALE GENOMIC DNA]</scope>
    <source>
        <strain evidence="2 3">SM1211</strain>
    </source>
</reference>
<feature type="transmembrane region" description="Helical" evidence="1">
    <location>
        <begin position="75"/>
        <end position="93"/>
    </location>
</feature>
<dbReference type="OrthoDB" id="21979at2"/>
<keyword evidence="1" id="KW-1133">Transmembrane helix</keyword>
<dbReference type="GO" id="GO:0005886">
    <property type="term" value="C:plasma membrane"/>
    <property type="evidence" value="ECO:0007669"/>
    <property type="project" value="TreeGrafter"/>
</dbReference>
<dbReference type="EMBL" id="AWWI01000165">
    <property type="protein sequence ID" value="PIL17484.1"/>
    <property type="molecule type" value="Genomic_DNA"/>
</dbReference>
<dbReference type="Proteomes" id="UP000231259">
    <property type="component" value="Unassembled WGS sequence"/>
</dbReference>
<dbReference type="Pfam" id="PF03729">
    <property type="entry name" value="DUF308"/>
    <property type="match status" value="1"/>
</dbReference>
<dbReference type="InterPro" id="IPR052712">
    <property type="entry name" value="Acid_resist_chaperone_HdeD"/>
</dbReference>
<feature type="transmembrane region" description="Helical" evidence="1">
    <location>
        <begin position="49"/>
        <end position="68"/>
    </location>
</feature>
<keyword evidence="1" id="KW-0812">Transmembrane</keyword>
<keyword evidence="1" id="KW-0472">Membrane</keyword>
<evidence type="ECO:0008006" key="4">
    <source>
        <dbReference type="Google" id="ProtNLM"/>
    </source>
</evidence>
<dbReference type="PANTHER" id="PTHR34989:SF1">
    <property type="entry name" value="PROTEIN HDED"/>
    <property type="match status" value="1"/>
</dbReference>
<gene>
    <name evidence="2" type="ORF">P775_24150</name>
</gene>
<protein>
    <recommendedName>
        <fullName evidence="4">HdeD protein</fullName>
    </recommendedName>
</protein>
<evidence type="ECO:0000313" key="2">
    <source>
        <dbReference type="EMBL" id="PIL17484.1"/>
    </source>
</evidence>
<dbReference type="InterPro" id="IPR005325">
    <property type="entry name" value="DUF308_memb"/>
</dbReference>
<evidence type="ECO:0000256" key="1">
    <source>
        <dbReference type="SAM" id="Phobius"/>
    </source>
</evidence>
<dbReference type="RefSeq" id="WP_099913187.1">
    <property type="nucleotide sequence ID" value="NZ_AWWI01000165.1"/>
</dbReference>
<name>A0A2G8R7H8_9RHOB</name>
<feature type="transmembrane region" description="Helical" evidence="1">
    <location>
        <begin position="99"/>
        <end position="120"/>
    </location>
</feature>
<keyword evidence="3" id="KW-1185">Reference proteome</keyword>
<feature type="transmembrane region" description="Helical" evidence="1">
    <location>
        <begin position="20"/>
        <end position="43"/>
    </location>
</feature>
<proteinExistence type="predicted"/>